<feature type="domain" description="PIN" evidence="1">
    <location>
        <begin position="3"/>
        <end position="121"/>
    </location>
</feature>
<protein>
    <submittedName>
        <fullName evidence="2">PIN domain protein</fullName>
    </submittedName>
</protein>
<gene>
    <name evidence="2" type="ORF">BROSI_A1992</name>
</gene>
<evidence type="ECO:0000313" key="2">
    <source>
        <dbReference type="EMBL" id="GAN33468.1"/>
    </source>
</evidence>
<proteinExistence type="predicted"/>
<name>A0ABQ0JXP2_9BACT</name>
<organism evidence="2 3">
    <name type="scientific">Candidatus Brocadia sinica JPN1</name>
    <dbReference type="NCBI Taxonomy" id="1197129"/>
    <lineage>
        <taxon>Bacteria</taxon>
        <taxon>Pseudomonadati</taxon>
        <taxon>Planctomycetota</taxon>
        <taxon>Candidatus Brocadiia</taxon>
        <taxon>Candidatus Brocadiales</taxon>
        <taxon>Candidatus Brocadiaceae</taxon>
        <taxon>Candidatus Brocadia</taxon>
    </lineage>
</organism>
<accession>A0ABQ0JXP2</accession>
<sequence length="128" mass="14749">MEITLDTHTFIWYLDKSLNNKLSQKALKIIKEAEDSYTIYLPIIVLIEVLYLIEKGRVNVSFHKLLLNLEKSINYEIVPFDTKLLKVAETIKGLEVHDRLILATAILTGSPLVSYDREIHAKGIKVIW</sequence>
<dbReference type="SUPFAM" id="SSF88723">
    <property type="entry name" value="PIN domain-like"/>
    <property type="match status" value="1"/>
</dbReference>
<keyword evidence="3" id="KW-1185">Reference proteome</keyword>
<dbReference type="Pfam" id="PF01850">
    <property type="entry name" value="PIN"/>
    <property type="match status" value="1"/>
</dbReference>
<dbReference type="InterPro" id="IPR002716">
    <property type="entry name" value="PIN_dom"/>
</dbReference>
<dbReference type="Proteomes" id="UP000032309">
    <property type="component" value="Unassembled WGS sequence"/>
</dbReference>
<evidence type="ECO:0000259" key="1">
    <source>
        <dbReference type="Pfam" id="PF01850"/>
    </source>
</evidence>
<dbReference type="EMBL" id="BAFN01000001">
    <property type="protein sequence ID" value="GAN33468.1"/>
    <property type="molecule type" value="Genomic_DNA"/>
</dbReference>
<dbReference type="InterPro" id="IPR029060">
    <property type="entry name" value="PIN-like_dom_sf"/>
</dbReference>
<dbReference type="Gene3D" id="3.40.50.1010">
    <property type="entry name" value="5'-nuclease"/>
    <property type="match status" value="1"/>
</dbReference>
<evidence type="ECO:0000313" key="3">
    <source>
        <dbReference type="Proteomes" id="UP000032309"/>
    </source>
</evidence>
<dbReference type="RefSeq" id="WP_052563510.1">
    <property type="nucleotide sequence ID" value="NZ_BAFN01000001.1"/>
</dbReference>
<reference evidence="3" key="1">
    <citation type="journal article" date="2015" name="Genome Announc.">
        <title>Draft Genome Sequence of an Anaerobic Ammonium-Oxidizing Bacterium, "Candidatus Brocadia sinica".</title>
        <authorList>
            <person name="Oshiki M."/>
            <person name="Shinyako-Hata K."/>
            <person name="Satoh H."/>
            <person name="Okabe S."/>
        </authorList>
    </citation>
    <scope>NUCLEOTIDE SEQUENCE [LARGE SCALE GENOMIC DNA]</scope>
    <source>
        <strain evidence="3">JPN1</strain>
    </source>
</reference>
<comment type="caution">
    <text evidence="2">The sequence shown here is derived from an EMBL/GenBank/DDBJ whole genome shotgun (WGS) entry which is preliminary data.</text>
</comment>